<dbReference type="SUPFAM" id="SSF52980">
    <property type="entry name" value="Restriction endonuclease-like"/>
    <property type="match status" value="1"/>
</dbReference>
<evidence type="ECO:0000259" key="1">
    <source>
        <dbReference type="Pfam" id="PF05685"/>
    </source>
</evidence>
<dbReference type="PANTHER" id="PTHR34107:SF5">
    <property type="entry name" value="SLL1355 PROTEIN"/>
    <property type="match status" value="1"/>
</dbReference>
<dbReference type="PANTHER" id="PTHR34107">
    <property type="entry name" value="SLL0198 PROTEIN-RELATED"/>
    <property type="match status" value="1"/>
</dbReference>
<protein>
    <recommendedName>
        <fullName evidence="1">Putative restriction endonuclease domain-containing protein</fullName>
    </recommendedName>
</protein>
<proteinExistence type="predicted"/>
<organism evidence="2 3">
    <name type="scientific">Leptolyngbya boryana NIES-2135</name>
    <dbReference type="NCBI Taxonomy" id="1973484"/>
    <lineage>
        <taxon>Bacteria</taxon>
        <taxon>Bacillati</taxon>
        <taxon>Cyanobacteriota</taxon>
        <taxon>Cyanophyceae</taxon>
        <taxon>Leptolyngbyales</taxon>
        <taxon>Leptolyngbyaceae</taxon>
        <taxon>Leptolyngbya group</taxon>
        <taxon>Leptolyngbya</taxon>
    </lineage>
</organism>
<gene>
    <name evidence="2" type="ORF">NIES2135_59550</name>
</gene>
<accession>A0A1Z4JQV1</accession>
<dbReference type="EMBL" id="AP018203">
    <property type="protein sequence ID" value="BAY59079.1"/>
    <property type="molecule type" value="Genomic_DNA"/>
</dbReference>
<dbReference type="Pfam" id="PF05685">
    <property type="entry name" value="Uma2"/>
    <property type="match status" value="1"/>
</dbReference>
<name>A0A1Z4JQV1_LEPBY</name>
<keyword evidence="3" id="KW-1185">Reference proteome</keyword>
<dbReference type="InterPro" id="IPR012296">
    <property type="entry name" value="Nuclease_put_TT1808"/>
</dbReference>
<dbReference type="Gene3D" id="3.90.1570.10">
    <property type="entry name" value="tt1808, chain A"/>
    <property type="match status" value="1"/>
</dbReference>
<reference evidence="2 3" key="1">
    <citation type="submission" date="2017-06" db="EMBL/GenBank/DDBJ databases">
        <title>Genome sequencing of cyanobaciteial culture collection at National Institute for Environmental Studies (NIES).</title>
        <authorList>
            <person name="Hirose Y."/>
            <person name="Shimura Y."/>
            <person name="Fujisawa T."/>
            <person name="Nakamura Y."/>
            <person name="Kawachi M."/>
        </authorList>
    </citation>
    <scope>NUCLEOTIDE SEQUENCE [LARGE SCALE GENOMIC DNA]</scope>
    <source>
        <strain evidence="2 3">NIES-2135</strain>
    </source>
</reference>
<dbReference type="InterPro" id="IPR011335">
    <property type="entry name" value="Restrct_endonuc-II-like"/>
</dbReference>
<dbReference type="AlphaFoldDB" id="A0A1Z4JQV1"/>
<evidence type="ECO:0000313" key="3">
    <source>
        <dbReference type="Proteomes" id="UP000217895"/>
    </source>
</evidence>
<evidence type="ECO:0000313" key="2">
    <source>
        <dbReference type="EMBL" id="BAY59079.1"/>
    </source>
</evidence>
<dbReference type="CDD" id="cd06260">
    <property type="entry name" value="DUF820-like"/>
    <property type="match status" value="1"/>
</dbReference>
<feature type="domain" description="Putative restriction endonuclease" evidence="1">
    <location>
        <begin position="11"/>
        <end position="180"/>
    </location>
</feature>
<dbReference type="Proteomes" id="UP000217895">
    <property type="component" value="Chromosome"/>
</dbReference>
<sequence>MVQASLKSISLEEFLLLPETKPASEYIDGEIIQKFMPKVKHSTLQGELVPAINAKLKPQKLGWAFPELRCTFAGRSIVPDIAVFTWNRISFDEAGNISDDFVSVPDWIIEILSPEQSATTLTKKVLRCLANGCQMGWLIDPDDFSVFIYQPKQEPHYFDLDAPEDFLPVPAFAHDFQLSVGTLFNWLKGETP</sequence>
<dbReference type="InterPro" id="IPR008538">
    <property type="entry name" value="Uma2"/>
</dbReference>